<proteinExistence type="predicted"/>
<feature type="transmembrane region" description="Helical" evidence="1">
    <location>
        <begin position="6"/>
        <end position="24"/>
    </location>
</feature>
<dbReference type="EMBL" id="JAFBDR010000003">
    <property type="protein sequence ID" value="MBM7570390.1"/>
    <property type="molecule type" value="Genomic_DNA"/>
</dbReference>
<name>A0ABS2MXH2_9BACI</name>
<evidence type="ECO:0000256" key="1">
    <source>
        <dbReference type="SAM" id="Phobius"/>
    </source>
</evidence>
<dbReference type="Proteomes" id="UP001296943">
    <property type="component" value="Unassembled WGS sequence"/>
</dbReference>
<protein>
    <submittedName>
        <fullName evidence="2">Uncharacterized protein</fullName>
    </submittedName>
</protein>
<keyword evidence="1" id="KW-0472">Membrane</keyword>
<organism evidence="2 3">
    <name type="scientific">Aquibacillus albus</name>
    <dbReference type="NCBI Taxonomy" id="1168171"/>
    <lineage>
        <taxon>Bacteria</taxon>
        <taxon>Bacillati</taxon>
        <taxon>Bacillota</taxon>
        <taxon>Bacilli</taxon>
        <taxon>Bacillales</taxon>
        <taxon>Bacillaceae</taxon>
        <taxon>Aquibacillus</taxon>
    </lineage>
</organism>
<keyword evidence="1" id="KW-1133">Transmembrane helix</keyword>
<keyword evidence="3" id="KW-1185">Reference proteome</keyword>
<gene>
    <name evidence="2" type="ORF">JOC48_000868</name>
</gene>
<reference evidence="2 3" key="1">
    <citation type="submission" date="2021-01" db="EMBL/GenBank/DDBJ databases">
        <title>Genomic Encyclopedia of Type Strains, Phase IV (KMG-IV): sequencing the most valuable type-strain genomes for metagenomic binning, comparative biology and taxonomic classification.</title>
        <authorList>
            <person name="Goeker M."/>
        </authorList>
    </citation>
    <scope>NUCLEOTIDE SEQUENCE [LARGE SCALE GENOMIC DNA]</scope>
    <source>
        <strain evidence="2 3">DSM 23711</strain>
    </source>
</reference>
<sequence>MFTFYWISILVFWIVGLTVWNKLYPKSERSEK</sequence>
<comment type="caution">
    <text evidence="2">The sequence shown here is derived from an EMBL/GenBank/DDBJ whole genome shotgun (WGS) entry which is preliminary data.</text>
</comment>
<evidence type="ECO:0000313" key="2">
    <source>
        <dbReference type="EMBL" id="MBM7570390.1"/>
    </source>
</evidence>
<evidence type="ECO:0000313" key="3">
    <source>
        <dbReference type="Proteomes" id="UP001296943"/>
    </source>
</evidence>
<keyword evidence="1" id="KW-0812">Transmembrane</keyword>
<accession>A0ABS2MXH2</accession>